<dbReference type="EMBL" id="DAASZT010000002">
    <property type="protein sequence ID" value="HAE7703621.1"/>
    <property type="molecule type" value="Genomic_DNA"/>
</dbReference>
<reference evidence="1" key="1">
    <citation type="journal article" date="2018" name="Genome Biol.">
        <title>SKESA: strategic k-mer extension for scrupulous assemblies.</title>
        <authorList>
            <person name="Souvorov A."/>
            <person name="Agarwala R."/>
            <person name="Lipman D.J."/>
        </authorList>
    </citation>
    <scope>NUCLEOTIDE SEQUENCE</scope>
    <source>
        <strain evidence="1">13-4047</strain>
    </source>
</reference>
<dbReference type="AlphaFoldDB" id="A0A736P9D8"/>
<reference evidence="1" key="2">
    <citation type="submission" date="2018-07" db="EMBL/GenBank/DDBJ databases">
        <authorList>
            <consortium name="NCBI Pathogen Detection Project"/>
        </authorList>
    </citation>
    <scope>NUCLEOTIDE SEQUENCE</scope>
    <source>
        <strain evidence="1">13-4047</strain>
    </source>
</reference>
<protein>
    <recommendedName>
        <fullName evidence="2">Transcriptional regulator</fullName>
    </recommendedName>
</protein>
<gene>
    <name evidence="1" type="ORF">G4P47_002582</name>
</gene>
<organism evidence="1">
    <name type="scientific">Salmonella enterica subsp. enterica serovar Javiana</name>
    <dbReference type="NCBI Taxonomy" id="363569"/>
    <lineage>
        <taxon>Bacteria</taxon>
        <taxon>Pseudomonadati</taxon>
        <taxon>Pseudomonadota</taxon>
        <taxon>Gammaproteobacteria</taxon>
        <taxon>Enterobacterales</taxon>
        <taxon>Enterobacteriaceae</taxon>
        <taxon>Salmonella</taxon>
    </lineage>
</organism>
<proteinExistence type="predicted"/>
<evidence type="ECO:0008006" key="2">
    <source>
        <dbReference type="Google" id="ProtNLM"/>
    </source>
</evidence>
<evidence type="ECO:0000313" key="1">
    <source>
        <dbReference type="EMBL" id="HAE7703621.1"/>
    </source>
</evidence>
<accession>A0A736P9D8</accession>
<comment type="caution">
    <text evidence="1">The sequence shown here is derived from an EMBL/GenBank/DDBJ whole genome shotgun (WGS) entry which is preliminary data.</text>
</comment>
<name>A0A736P9D8_SALET</name>
<sequence>MKQKLPAYLHHNKLSEEQRNLKNTAHYVFWLLTLIASHTPDKRTVYLSYHRAMSVAQQESNPITPTRFYRAIDELIDTNVIMRTEFKYQYRLNSDYFTFIS</sequence>